<gene>
    <name evidence="6" type="ORF">DSM101010T_33160</name>
</gene>
<dbReference type="SMART" id="SM00382">
    <property type="entry name" value="AAA"/>
    <property type="match status" value="2"/>
</dbReference>
<dbReference type="PROSITE" id="PS50893">
    <property type="entry name" value="ABC_TRANSPORTER_2"/>
    <property type="match status" value="2"/>
</dbReference>
<dbReference type="GO" id="GO:0043190">
    <property type="term" value="C:ATP-binding cassette (ABC) transporter complex"/>
    <property type="evidence" value="ECO:0007669"/>
    <property type="project" value="TreeGrafter"/>
</dbReference>
<evidence type="ECO:0000313" key="6">
    <source>
        <dbReference type="EMBL" id="GFM34951.1"/>
    </source>
</evidence>
<dbReference type="AlphaFoldDB" id="A0A7J0BNU9"/>
<dbReference type="InterPro" id="IPR050095">
    <property type="entry name" value="ECF_ABC_transporter_ATP-bd"/>
</dbReference>
<dbReference type="Proteomes" id="UP000503840">
    <property type="component" value="Unassembled WGS sequence"/>
</dbReference>
<dbReference type="GO" id="GO:0005524">
    <property type="term" value="F:ATP binding"/>
    <property type="evidence" value="ECO:0007669"/>
    <property type="project" value="UniProtKB-KW"/>
</dbReference>
<evidence type="ECO:0000256" key="2">
    <source>
        <dbReference type="ARBA" id="ARBA00022448"/>
    </source>
</evidence>
<keyword evidence="3" id="KW-0547">Nucleotide-binding</keyword>
<keyword evidence="7" id="KW-1185">Reference proteome</keyword>
<dbReference type="CDD" id="cd03225">
    <property type="entry name" value="ABC_cobalt_CbiO_domain1"/>
    <property type="match status" value="2"/>
</dbReference>
<dbReference type="SUPFAM" id="SSF52540">
    <property type="entry name" value="P-loop containing nucleoside triphosphate hydrolases"/>
    <property type="match status" value="2"/>
</dbReference>
<evidence type="ECO:0000259" key="5">
    <source>
        <dbReference type="PROSITE" id="PS50893"/>
    </source>
</evidence>
<dbReference type="Gene3D" id="3.40.50.300">
    <property type="entry name" value="P-loop containing nucleotide triphosphate hydrolases"/>
    <property type="match status" value="2"/>
</dbReference>
<dbReference type="PANTHER" id="PTHR43553">
    <property type="entry name" value="HEAVY METAL TRANSPORTER"/>
    <property type="match status" value="1"/>
</dbReference>
<keyword evidence="2" id="KW-0813">Transport</keyword>
<proteinExistence type="inferred from homology"/>
<dbReference type="EMBL" id="BLVO01000016">
    <property type="protein sequence ID" value="GFM34951.1"/>
    <property type="molecule type" value="Genomic_DNA"/>
</dbReference>
<dbReference type="InterPro" id="IPR003593">
    <property type="entry name" value="AAA+_ATPase"/>
</dbReference>
<evidence type="ECO:0000256" key="1">
    <source>
        <dbReference type="ARBA" id="ARBA00005417"/>
    </source>
</evidence>
<accession>A0A7J0BNU9</accession>
<reference evidence="6 7" key="1">
    <citation type="submission" date="2020-05" db="EMBL/GenBank/DDBJ databases">
        <title>Draft genome sequence of Desulfovibrio sp. strain HN2T.</title>
        <authorList>
            <person name="Ueno A."/>
            <person name="Tamazawa S."/>
            <person name="Tamamura S."/>
            <person name="Murakami T."/>
            <person name="Kiyama T."/>
            <person name="Inomata H."/>
            <person name="Amano Y."/>
            <person name="Miyakawa K."/>
            <person name="Tamaki H."/>
            <person name="Naganuma T."/>
            <person name="Kaneko K."/>
        </authorList>
    </citation>
    <scope>NUCLEOTIDE SEQUENCE [LARGE SCALE GENOMIC DNA]</scope>
    <source>
        <strain evidence="6 7">HN2</strain>
    </source>
</reference>
<dbReference type="InterPro" id="IPR003439">
    <property type="entry name" value="ABC_transporter-like_ATP-bd"/>
</dbReference>
<keyword evidence="4 6" id="KW-0067">ATP-binding</keyword>
<dbReference type="InterPro" id="IPR017871">
    <property type="entry name" value="ABC_transporter-like_CS"/>
</dbReference>
<comment type="similarity">
    <text evidence="1">Belongs to the ABC transporter superfamily.</text>
</comment>
<organism evidence="6 7">
    <name type="scientific">Desulfovibrio subterraneus</name>
    <dbReference type="NCBI Taxonomy" id="2718620"/>
    <lineage>
        <taxon>Bacteria</taxon>
        <taxon>Pseudomonadati</taxon>
        <taxon>Thermodesulfobacteriota</taxon>
        <taxon>Desulfovibrionia</taxon>
        <taxon>Desulfovibrionales</taxon>
        <taxon>Desulfovibrionaceae</taxon>
        <taxon>Desulfovibrio</taxon>
    </lineage>
</organism>
<dbReference type="Pfam" id="PF00005">
    <property type="entry name" value="ABC_tran"/>
    <property type="match status" value="2"/>
</dbReference>
<evidence type="ECO:0000256" key="3">
    <source>
        <dbReference type="ARBA" id="ARBA00022741"/>
    </source>
</evidence>
<dbReference type="PANTHER" id="PTHR43553:SF24">
    <property type="entry name" value="ENERGY-COUPLING FACTOR TRANSPORTER ATP-BINDING PROTEIN ECFA1"/>
    <property type="match status" value="1"/>
</dbReference>
<dbReference type="PROSITE" id="PS00211">
    <property type="entry name" value="ABC_TRANSPORTER_1"/>
    <property type="match status" value="1"/>
</dbReference>
<feature type="domain" description="ABC transporter" evidence="5">
    <location>
        <begin position="359"/>
        <end position="598"/>
    </location>
</feature>
<dbReference type="NCBIfam" id="NF010167">
    <property type="entry name" value="PRK13648.1"/>
    <property type="match status" value="2"/>
</dbReference>
<feature type="domain" description="ABC transporter" evidence="5">
    <location>
        <begin position="1"/>
        <end position="242"/>
    </location>
</feature>
<sequence length="635" mass="67674">MVVDSFSFTYAGATAPSLRDVSLRIGHGEFVVLAGANNAGKSTLCHALAGVIPHLLSGTVQGSVHICGNDAGALRVAELAKHLTLVMQKPEQQLSGVRFTVREEVAFALENRGVERAEMLQRVDAALCQTGLEALADHSPHHLSGGQLQRVMLAAAVAGNSPVLVLDEPTTFLDPAGEQEVLYLLRRLCDEGRTVILAGQRPDAMTAQADRIVVLHEGTVAMDGPPRQVLTSPHLREAGLNWSRYTRIAGLAHSHGLWRTGCTPAETDEQPLPVCLEETLEGLQHFANRRNEVCQPAHSVTAEETDMDARQDSAPIFEPSSEPRSEAATRRDAQIAAGITVGVATGPDAETSSANIKGIVLNGVCFEYGNGPQVLTDITLRIGGATQNGQGETIALLGHNGSGKSTLVRHFNGLLKPCKGTVQVNGLSTATQRIAQLAGHVALLFQNPDDQICKGTVLDEVALGPRNLGFAEDRVSELTRSALAAMDLAGRERSNPYDLGLSERKRLAIASILAMDTDIVVLDEPTAGLDPREIALLETAMRQLTTCGKSVVVISHDMDFVAENLSRAICLEAGHIRYQGPVSGLFADTPLLEQCGLLPPQTVRVATGCGMHLHTITPEGLVQRLLTESAKTPPR</sequence>
<dbReference type="InterPro" id="IPR027417">
    <property type="entry name" value="P-loop_NTPase"/>
</dbReference>
<name>A0A7J0BNU9_9BACT</name>
<evidence type="ECO:0000256" key="4">
    <source>
        <dbReference type="ARBA" id="ARBA00022840"/>
    </source>
</evidence>
<evidence type="ECO:0000313" key="7">
    <source>
        <dbReference type="Proteomes" id="UP000503840"/>
    </source>
</evidence>
<comment type="caution">
    <text evidence="6">The sequence shown here is derived from an EMBL/GenBank/DDBJ whole genome shotgun (WGS) entry which is preliminary data.</text>
</comment>
<dbReference type="GO" id="GO:0016887">
    <property type="term" value="F:ATP hydrolysis activity"/>
    <property type="evidence" value="ECO:0007669"/>
    <property type="project" value="InterPro"/>
</dbReference>
<dbReference type="GO" id="GO:0042626">
    <property type="term" value="F:ATPase-coupled transmembrane transporter activity"/>
    <property type="evidence" value="ECO:0007669"/>
    <property type="project" value="TreeGrafter"/>
</dbReference>
<protein>
    <submittedName>
        <fullName evidence="6">ABC transporter ATP-binding protein</fullName>
    </submittedName>
</protein>
<dbReference type="InterPro" id="IPR015856">
    <property type="entry name" value="ABC_transpr_CbiO/EcfA_su"/>
</dbReference>